<reference evidence="1 2" key="1">
    <citation type="submission" date="2020-05" db="EMBL/GenBank/DDBJ databases">
        <title>Aquincola sp. isolate from soil.</title>
        <authorList>
            <person name="Han J."/>
            <person name="Kim D.-U."/>
        </authorList>
    </citation>
    <scope>NUCLEOTIDE SEQUENCE [LARGE SCALE GENOMIC DNA]</scope>
    <source>
        <strain evidence="1 2">S2</strain>
    </source>
</reference>
<dbReference type="EMBL" id="JABRWJ010000007">
    <property type="protein sequence ID" value="NRF69990.1"/>
    <property type="molecule type" value="Genomic_DNA"/>
</dbReference>
<dbReference type="Pfam" id="PF04392">
    <property type="entry name" value="ABC_sub_bind"/>
    <property type="match status" value="1"/>
</dbReference>
<dbReference type="InterPro" id="IPR007487">
    <property type="entry name" value="ABC_transpt-TYRBP-like"/>
</dbReference>
<dbReference type="CDD" id="cd06325">
    <property type="entry name" value="PBP1_ABC_unchar_transporter"/>
    <property type="match status" value="1"/>
</dbReference>
<proteinExistence type="predicted"/>
<evidence type="ECO:0000313" key="2">
    <source>
        <dbReference type="Proteomes" id="UP000737171"/>
    </source>
</evidence>
<sequence length="315" mass="33830">MLGALTAASLPVGWADSAVRRLGIVWVDAEPEASFSFLQQALTALGWTEGVSLRTEHRFGRGDATRIGEQAASLEASGVDVLLAWGSPAARAAVRNTRSVPIVFNIQVDPVELGIVESLNRPGGRVTGVTGLTKEEAGKRLSLLKDALPGLHRVGMLFHPPAVMQGETDESERAAALLGLQLIRLELHGLDDWPATFGLARRSAVQALTVLAAPSISRNQERIAKLCLQHRLPAIYWRVSFPQLGGFLSYGGDPSAATQRLAAIVSSVLGGKSPESIPVERPSRFRLAVNRRTARELGLTLPSNFLTQVDESIDR</sequence>
<comment type="caution">
    <text evidence="1">The sequence shown here is derived from an EMBL/GenBank/DDBJ whole genome shotgun (WGS) entry which is preliminary data.</text>
</comment>
<gene>
    <name evidence="1" type="ORF">HLB44_23580</name>
</gene>
<organism evidence="1 2">
    <name type="scientific">Pseudaquabacterium terrae</name>
    <dbReference type="NCBI Taxonomy" id="2732868"/>
    <lineage>
        <taxon>Bacteria</taxon>
        <taxon>Pseudomonadati</taxon>
        <taxon>Pseudomonadota</taxon>
        <taxon>Betaproteobacteria</taxon>
        <taxon>Burkholderiales</taxon>
        <taxon>Sphaerotilaceae</taxon>
        <taxon>Pseudaquabacterium</taxon>
    </lineage>
</organism>
<evidence type="ECO:0000313" key="1">
    <source>
        <dbReference type="EMBL" id="NRF69990.1"/>
    </source>
</evidence>
<dbReference type="Gene3D" id="3.40.50.2300">
    <property type="match status" value="2"/>
</dbReference>
<dbReference type="RefSeq" id="WP_173127985.1">
    <property type="nucleotide sequence ID" value="NZ_JABRWJ010000007.1"/>
</dbReference>
<keyword evidence="2" id="KW-1185">Reference proteome</keyword>
<dbReference type="PANTHER" id="PTHR35271">
    <property type="entry name" value="ABC TRANSPORTER, SUBSTRATE-BINDING LIPOPROTEIN-RELATED"/>
    <property type="match status" value="1"/>
</dbReference>
<dbReference type="PANTHER" id="PTHR35271:SF1">
    <property type="entry name" value="ABC TRANSPORTER, SUBSTRATE-BINDING LIPOPROTEIN"/>
    <property type="match status" value="1"/>
</dbReference>
<accession>A0ABX2EMT1</accession>
<dbReference type="Proteomes" id="UP000737171">
    <property type="component" value="Unassembled WGS sequence"/>
</dbReference>
<name>A0ABX2EMT1_9BURK</name>
<protein>
    <submittedName>
        <fullName evidence="1">ABC transporter substrate-binding protein</fullName>
    </submittedName>
</protein>